<name>A0A8S5QFX2_9CAUD</name>
<accession>A0A8S5QFX2</accession>
<sequence>MSTMFFKHEKISAEDYVSVVRHMYVFKTMIHLYNNTFFIKVTDDGLEYSSENGLSLDMIDYMSDVVIDKDLLLRYAKSLKYEDKVNVLEVLQSLYNTISFSIVDYEELSKAFLHTNIAPNFVYIREFKSQTTYEKLKLITMCQELINYLDRYDDEEMVVPYYDCQSDIVSYSIMYLNRDAIRFNKIPLHGNDVFDRLLPVVAFSGSYGISVKQVVDNTNAVIQYLIRLYNEAVDGSYNVLKRDVLCDSSLGYNKAIEYVSEYNTKKDTDTTKYCKVSNGFIRDCLVYFKDLKSVRLFVEAIDTHLDTLNRPISDSFCTTASAIYGNIKLKYEDDNNGIDTSKVDSVVSTLLKLTGVNGGLPHIHQSAYMYLIDGSYMDTDFIDNLEVMLYQMDTYLESGTVRVEFYGGSDNTIRVFGDGIDELYDMSDYIDCDSVRGIITLKEVLDVLWFSLRVVKVFYHTWKSDDTVFVDAVNGLKVISSLQEEKLHYVSTFFNYSVIESLRFNTEMVGYFNDDLLMYGDSIIPNSCRYTNEELRKADFMYNIVKTRALGLCTILNSIAHEMFFNREAYSKSSYITMTTNKEFNTLYVKADGIEERKITIPKEFYHTVYALFNHSDYSFENITFSDVIHILCTLKDAIGNSSKFTGFYGVMGFSSLKDKLDLLTDYIGKNRGTIEGNESTTMTKELARTFIESGYEYISLYKGVMIVYSKDGNTSEIVPKSLYKFFYDTDKFNRVSLQQYIED</sequence>
<evidence type="ECO:0000313" key="1">
    <source>
        <dbReference type="EMBL" id="DAE18174.1"/>
    </source>
</evidence>
<protein>
    <submittedName>
        <fullName evidence="1">Uncharacterized protein</fullName>
    </submittedName>
</protein>
<reference evidence="1" key="1">
    <citation type="journal article" date="2021" name="Proc. Natl. Acad. Sci. U.S.A.">
        <title>A Catalog of Tens of Thousands of Viruses from Human Metagenomes Reveals Hidden Associations with Chronic Diseases.</title>
        <authorList>
            <person name="Tisza M.J."/>
            <person name="Buck C.B."/>
        </authorList>
    </citation>
    <scope>NUCLEOTIDE SEQUENCE</scope>
    <source>
        <strain evidence="1">CtdNl2</strain>
    </source>
</reference>
<proteinExistence type="predicted"/>
<dbReference type="EMBL" id="BK015652">
    <property type="protein sequence ID" value="DAE18174.1"/>
    <property type="molecule type" value="Genomic_DNA"/>
</dbReference>
<organism evidence="1">
    <name type="scientific">Myoviridae sp. ctdNl2</name>
    <dbReference type="NCBI Taxonomy" id="2825140"/>
    <lineage>
        <taxon>Viruses</taxon>
        <taxon>Duplodnaviria</taxon>
        <taxon>Heunggongvirae</taxon>
        <taxon>Uroviricota</taxon>
        <taxon>Caudoviricetes</taxon>
    </lineage>
</organism>